<feature type="compositionally biased region" description="Pro residues" evidence="14">
    <location>
        <begin position="1652"/>
        <end position="1741"/>
    </location>
</feature>
<feature type="region of interest" description="Disordered" evidence="14">
    <location>
        <begin position="3401"/>
        <end position="3422"/>
    </location>
</feature>
<dbReference type="CDD" id="cd20435">
    <property type="entry name" value="Tudor_TDRD12_rpt2"/>
    <property type="match status" value="1"/>
</dbReference>
<feature type="compositionally biased region" description="Acidic residues" evidence="14">
    <location>
        <begin position="3408"/>
        <end position="3419"/>
    </location>
</feature>
<proteinExistence type="predicted"/>
<dbReference type="InterPro" id="IPR007052">
    <property type="entry name" value="CS_dom"/>
</dbReference>
<dbReference type="InterPro" id="IPR011545">
    <property type="entry name" value="DEAD/DEAH_box_helicase_dom"/>
</dbReference>
<keyword evidence="9" id="KW-0744">Spermatogenesis</keyword>
<dbReference type="SMART" id="SM00333">
    <property type="entry name" value="TUDOR"/>
    <property type="match status" value="3"/>
</dbReference>
<dbReference type="GO" id="GO:0016787">
    <property type="term" value="F:hydrolase activity"/>
    <property type="evidence" value="ECO:0007669"/>
    <property type="project" value="UniProtKB-KW"/>
</dbReference>
<evidence type="ECO:0000256" key="7">
    <source>
        <dbReference type="ARBA" id="ARBA00022806"/>
    </source>
</evidence>
<feature type="region of interest" description="Disordered" evidence="14">
    <location>
        <begin position="536"/>
        <end position="597"/>
    </location>
</feature>
<evidence type="ECO:0000313" key="20">
    <source>
        <dbReference type="Proteomes" id="UP001378592"/>
    </source>
</evidence>
<keyword evidence="4" id="KW-0547">Nucleotide-binding</keyword>
<dbReference type="InterPro" id="IPR014001">
    <property type="entry name" value="Helicase_ATP-bd"/>
</dbReference>
<dbReference type="EMBL" id="JAZDUA010000017">
    <property type="protein sequence ID" value="KAK7873072.1"/>
    <property type="molecule type" value="Genomic_DNA"/>
</dbReference>
<protein>
    <recommendedName>
        <fullName evidence="1">RNA helicase</fullName>
        <ecNumber evidence="1">3.6.4.13</ecNumber>
    </recommendedName>
</protein>
<feature type="compositionally biased region" description="Polar residues" evidence="14">
    <location>
        <begin position="688"/>
        <end position="700"/>
    </location>
</feature>
<reference evidence="19 20" key="1">
    <citation type="submission" date="2024-03" db="EMBL/GenBank/DDBJ databases">
        <title>The genome assembly and annotation of the cricket Gryllus longicercus Weissman &amp; Gray.</title>
        <authorList>
            <person name="Szrajer S."/>
            <person name="Gray D."/>
            <person name="Ylla G."/>
        </authorList>
    </citation>
    <scope>NUCLEOTIDE SEQUENCE [LARGE SCALE GENOMIC DNA]</scope>
    <source>
        <strain evidence="19">DAG 2021-001</strain>
        <tissue evidence="19">Whole body minus gut</tissue>
    </source>
</reference>
<dbReference type="InterPro" id="IPR002999">
    <property type="entry name" value="Tudor"/>
</dbReference>
<feature type="compositionally biased region" description="Basic and acidic residues" evidence="14">
    <location>
        <begin position="766"/>
        <end position="778"/>
    </location>
</feature>
<gene>
    <name evidence="19" type="ORF">R5R35_000356</name>
</gene>
<dbReference type="SUPFAM" id="SSF63748">
    <property type="entry name" value="Tudor/PWWP/MBT"/>
    <property type="match status" value="3"/>
</dbReference>
<dbReference type="Gene3D" id="2.30.30.140">
    <property type="match status" value="3"/>
</dbReference>
<keyword evidence="11" id="KW-0469">Meiosis</keyword>
<feature type="compositionally biased region" description="Basic and acidic residues" evidence="14">
    <location>
        <begin position="3518"/>
        <end position="3527"/>
    </location>
</feature>
<dbReference type="GO" id="GO:0003676">
    <property type="term" value="F:nucleic acid binding"/>
    <property type="evidence" value="ECO:0007669"/>
    <property type="project" value="InterPro"/>
</dbReference>
<dbReference type="InterPro" id="IPR000571">
    <property type="entry name" value="Znf_CCCH"/>
</dbReference>
<evidence type="ECO:0000259" key="17">
    <source>
        <dbReference type="PROSITE" id="PS51192"/>
    </source>
</evidence>
<feature type="compositionally biased region" description="Polar residues" evidence="14">
    <location>
        <begin position="573"/>
        <end position="587"/>
    </location>
</feature>
<dbReference type="GO" id="GO:0031047">
    <property type="term" value="P:regulatory ncRNA-mediated gene silencing"/>
    <property type="evidence" value="ECO:0007669"/>
    <property type="project" value="UniProtKB-KW"/>
</dbReference>
<evidence type="ECO:0000256" key="2">
    <source>
        <dbReference type="ARBA" id="ARBA00022473"/>
    </source>
</evidence>
<dbReference type="PROSITE" id="PS50304">
    <property type="entry name" value="TUDOR"/>
    <property type="match status" value="2"/>
</dbReference>
<dbReference type="GO" id="GO:0007283">
    <property type="term" value="P:spermatogenesis"/>
    <property type="evidence" value="ECO:0007669"/>
    <property type="project" value="UniProtKB-KW"/>
</dbReference>
<dbReference type="InterPro" id="IPR027417">
    <property type="entry name" value="P-loop_NTPase"/>
</dbReference>
<dbReference type="Gene3D" id="2.60.40.790">
    <property type="match status" value="1"/>
</dbReference>
<accession>A0AAN9ZG62</accession>
<keyword evidence="6" id="KW-0378">Hydrolase</keyword>
<feature type="domain" description="CS" evidence="18">
    <location>
        <begin position="3589"/>
        <end position="3675"/>
    </location>
</feature>
<evidence type="ECO:0000256" key="3">
    <source>
        <dbReference type="ARBA" id="ARBA00022737"/>
    </source>
</evidence>
<feature type="region of interest" description="Disordered" evidence="14">
    <location>
        <begin position="674"/>
        <end position="783"/>
    </location>
</feature>
<dbReference type="InterPro" id="IPR035437">
    <property type="entry name" value="SNase_OB-fold_sf"/>
</dbReference>
<feature type="compositionally biased region" description="Polar residues" evidence="14">
    <location>
        <begin position="3502"/>
        <end position="3512"/>
    </location>
</feature>
<keyword evidence="2" id="KW-0217">Developmental protein</keyword>
<name>A0AAN9ZG62_9ORTH</name>
<dbReference type="SUPFAM" id="SSF49764">
    <property type="entry name" value="HSP20-like chaperones"/>
    <property type="match status" value="1"/>
</dbReference>
<feature type="compositionally biased region" description="Polar residues" evidence="14">
    <location>
        <begin position="3544"/>
        <end position="3557"/>
    </location>
</feature>
<keyword evidence="13" id="KW-0479">Metal-binding</keyword>
<evidence type="ECO:0000259" key="16">
    <source>
        <dbReference type="PROSITE" id="PS50304"/>
    </source>
</evidence>
<evidence type="ECO:0000256" key="1">
    <source>
        <dbReference type="ARBA" id="ARBA00012552"/>
    </source>
</evidence>
<feature type="region of interest" description="Disordered" evidence="14">
    <location>
        <begin position="2397"/>
        <end position="2437"/>
    </location>
</feature>
<evidence type="ECO:0000256" key="10">
    <source>
        <dbReference type="ARBA" id="ARBA00023158"/>
    </source>
</evidence>
<dbReference type="CDD" id="cd20379">
    <property type="entry name" value="Tudor_dTUD-like"/>
    <property type="match status" value="1"/>
</dbReference>
<dbReference type="GO" id="GO:0051321">
    <property type="term" value="P:meiotic cell cycle"/>
    <property type="evidence" value="ECO:0007669"/>
    <property type="project" value="UniProtKB-KW"/>
</dbReference>
<keyword evidence="3" id="KW-0677">Repeat</keyword>
<feature type="region of interest" description="Disordered" evidence="14">
    <location>
        <begin position="457"/>
        <end position="480"/>
    </location>
</feature>
<keyword evidence="20" id="KW-1185">Reference proteome</keyword>
<feature type="compositionally biased region" description="Polar residues" evidence="14">
    <location>
        <begin position="751"/>
        <end position="765"/>
    </location>
</feature>
<dbReference type="PANTHER" id="PTHR22655:SF2">
    <property type="entry name" value="ATP-DEPENDENT RNA HELICASE TDRD12-RELATED"/>
    <property type="match status" value="1"/>
</dbReference>
<dbReference type="Gene3D" id="3.40.50.300">
    <property type="entry name" value="P-loop containing nucleotide triphosphate hydrolases"/>
    <property type="match status" value="1"/>
</dbReference>
<dbReference type="SUPFAM" id="SSF52540">
    <property type="entry name" value="P-loop containing nucleoside triphosphate hydrolases"/>
    <property type="match status" value="1"/>
</dbReference>
<dbReference type="GO" id="GO:0042078">
    <property type="term" value="P:germ-line stem cell division"/>
    <property type="evidence" value="ECO:0007669"/>
    <property type="project" value="TreeGrafter"/>
</dbReference>
<dbReference type="PANTHER" id="PTHR22655">
    <property type="entry name" value="ATP-DEPENDENT RNA HELICASE TDRD12-RELATED"/>
    <property type="match status" value="1"/>
</dbReference>
<organism evidence="19 20">
    <name type="scientific">Gryllus longicercus</name>
    <dbReference type="NCBI Taxonomy" id="2509291"/>
    <lineage>
        <taxon>Eukaryota</taxon>
        <taxon>Metazoa</taxon>
        <taxon>Ecdysozoa</taxon>
        <taxon>Arthropoda</taxon>
        <taxon>Hexapoda</taxon>
        <taxon>Insecta</taxon>
        <taxon>Pterygota</taxon>
        <taxon>Neoptera</taxon>
        <taxon>Polyneoptera</taxon>
        <taxon>Orthoptera</taxon>
        <taxon>Ensifera</taxon>
        <taxon>Gryllidea</taxon>
        <taxon>Grylloidea</taxon>
        <taxon>Gryllidae</taxon>
        <taxon>Gryllinae</taxon>
        <taxon>Gryllus</taxon>
    </lineage>
</organism>
<keyword evidence="10" id="KW-0943">RNA-mediated gene silencing</keyword>
<dbReference type="GO" id="GO:0005524">
    <property type="term" value="F:ATP binding"/>
    <property type="evidence" value="ECO:0007669"/>
    <property type="project" value="UniProtKB-KW"/>
</dbReference>
<feature type="domain" description="C3H1-type" evidence="15">
    <location>
        <begin position="2891"/>
        <end position="2914"/>
    </location>
</feature>
<keyword evidence="8" id="KW-0067">ATP-binding</keyword>
<keyword evidence="13" id="KW-0862">Zinc</keyword>
<feature type="zinc finger region" description="C3H1-type" evidence="13">
    <location>
        <begin position="2891"/>
        <end position="2914"/>
    </location>
</feature>
<keyword evidence="7" id="KW-0347">Helicase</keyword>
<dbReference type="PROSITE" id="PS51203">
    <property type="entry name" value="CS"/>
    <property type="match status" value="1"/>
</dbReference>
<feature type="compositionally biased region" description="Acidic residues" evidence="14">
    <location>
        <begin position="3730"/>
        <end position="3739"/>
    </location>
</feature>
<feature type="compositionally biased region" description="Basic and acidic residues" evidence="14">
    <location>
        <begin position="457"/>
        <end position="477"/>
    </location>
</feature>
<keyword evidence="5" id="KW-0221">Differentiation</keyword>
<evidence type="ECO:0000313" key="19">
    <source>
        <dbReference type="EMBL" id="KAK7873072.1"/>
    </source>
</evidence>
<dbReference type="Proteomes" id="UP001378592">
    <property type="component" value="Unassembled WGS sequence"/>
</dbReference>
<sequence>MALLKEVPDGAELVEITEIIHASAFWVIASGSMSETRSEEWSKPRAQLEMLEMFLASAKLTTVPRNRAPCLQEIVAVNHPQTGKWHRGCVQAVKDANKCLYYVFLIDHGHTVEVSASALRDIDEYYKKQEPLANQILLFGIVPGKRTLRHPHGERLIEAVEWSAEAIAFVKNQIAKSSMGYFCQKGKHNNPNTLFGDLYLVADGGFLDLGLLLCLQKFAISSLHLFLGKYARDLKAVSENKFMSSSTTPVVPSRTSQSSYQYTEDTVLDEPVKPEKHKRQDNQNELVLKQSDSMQGSMRRELNMVERYPNKVSNVNESLQESVNFSEMNFKTKSSVKCQFSDEHREVTNSESVLENISYTGAQNRDKRQSFPLRKNFDTKYQNKFVRPDTQNTFSDSLKWTDDEGNATCKTLNSEKVQRETIPTKKSESSDINVCDTHIRMSERSVKFLGRDIERKPDSSRNLRKELSPKKTEKAAIDEGTVPTSLGQAHKRERYSSKHNVIWDMTASDEGSVFEKFTNRGARKSLSPQRMDLKRIESTDTDARQNTSKGHWKKETRVCEASGSTAPYKGSIKFTNRSSVKSVSPQRMPQDDTTDTDARHYTSGEHWKKENRVCEVGNTVASEEDSISVKFTNRGERKSVSPLQKTDLNRFQSTNIDTRQDTFVGLQKRDNRRVEARGYAASRKGSIKFSNRSARRSVSPQRMHPDTIQSTDTDARLDTPVRLQERGNRICEASVSNAPHKSLSPDKGSIKFTNKSARKSWSPQRTHLDRSESTDSDVRGGTSEEYWKRESRVCETSSSVAPRKGCIKFTSRNAIKSVSPPKMHLSRIEFADTDARQDTSQGLWDRENRVHEVGRTVAPPKGSVKFMDRDARQSVSSQRTDLDGIESRETDARLNMSERFGERDNRVCEVRNTAASHKGSIKFMGKDTRKSESPVKNFRQRIDPNTFESAGTDAKLNKCEGLWGRGNRVYDLRNVYDSPKETANDATCISETQLTTREKAMPVLQSHGRNTTQEQRNTSGPHSGNSFGSAEMFDNNSELLGDQKTFKGSYQENTSNCVSQIDLPSSRKSKKPNLIHTFFPAGFNMAEADKVVSEKIVPKSSVKNTKASYGKSTGSFSAAKAENNYSMFKSKDRLLADTTFSIFNKPKSRDSEDQTSQTACEDNCTIVEMPEEYGGKKQWDLYEKGHKSMFKREETESMFFSTPSETSHIDHIALKKSEVPGIAPFCDSFKACRKEETLIKSCLNGRQKQPVYHTETKTVQHDVTLNLQKSNLHDHLSSKFTVKVADSKTQMKAMCSETGTNESRYKKDSSQKIEVRKGLIPLSPEKQLFTTIKETEHKHMLDREEETEFMLCSSTSEIQQTNQVDLKKPDDPAVALLCNSFKAGKYVEIKSCMNEEEKQSVQYTETQTKTDVTPNLKISNSHNNMFSKLLLEEEVAEGKQVKYGYDKTETCESEYKKDLSPQMSDRQSTSPLSPEQQLFAAVNAVKECIAVTGISDINQSDCVTLLDQLLLKLKNVSKTESTENREVKASHLRNANAVDISTVKHLKVEVLDAIPSATSEDTHTDNSLGTAEGSSNVCTKLIDSVPPDQNRAASHDLNDFALHTPNERALRIPELPKPALIEPSKRATLELEKPAPVELAKPGPIDLAKPAPFEPVKPAPFEPAKPAPFEPAKPAPFEPAKPAPFEPAKPAPFEPAKPAPFEPAKPAPFEPAKPAPFEPAKPAPFEPAKPAPFEPAKPAPFEPAKLAPFEPAKPAPFEPAKPAPFEQAKTAPFEPAKPAPVDLAKPTPIGPSVPDPAQPAPVELAKPELVDTVDPLPVDKALLALADSAEPELSDLSKLVPVDLTKPVPLDLAKPSPVDLAIPVPVDSGKPASVDLSIPDPADPAPGDLAKLALVYPNVPDPSELGLVDLAAPVLVDSAAHVLVDPAAPVLVHPAASVLVDPATPALVDPAAPALVDSAKSAPVDLAKPAPVDLAQPTLADFSIPVPFDLAKFAPVDLDKPVPTDLGKPAPVDLSIADPTEPARVDSSLSDPAEPAPVGLDELAPVGLVEPAPVGLVEPAPVDLVEPAPVDLVEPAPVDLVEPAPVDLVEPAPVDLVEPAPVNLSLPDPTEPAPVDLVEPAPVDLVEPAPVDLVEPAPVDLSLPDPTEPAPVDLVEPAPVDLSLPDPTEPAPVDLVEPAPVDLSLPDPTEPAPVDLVEPAPIDLAKPDSVKPAAVASAEPPQVALAETALVDPAELAPVETTEHTTVKSAKSEYPGSVKYTSIKSAKQVELVNFTHEHVKNASIKTVEVAPTELTKSLPTKHSQLPQCELDQSQFDELAGPPLVKLIKSAPADSAVFSPGELAGSSPCNHETPLMNLIKSAHSDLVNSSKSVPEPQDHLAFHQPGFVECSKAKNLMKSSTPVKDQATSSTTTKRADKKSLTSTPQHRNMSVEPDPCPSYVRSPGRKIMDQLQLSVVLLHGAPKDFRYLNLVTDAILRRDVHEVLKTMLYRLMRIQKYAWPLIQQGHSCVLVGPPMSGKTLGYAVPLLDQVMQKVQANEIPKGNGPVMLVLCSGSKCCNEIFEICYQFVRKCVKEIKMLVAYGGGAEKIEFSLINGCHILITTPRCFKRLLQLGSVVVNFARLRYLVLDQADVLTLRFLPEVDFISKRVERDMKPQERKLLQVVAVAEKWCPGLEFIVKGLPSPVVCIGAFLEAIVYAHLKPQVHFVTQCNRISIVQEVIKGAAKDHRTLIVCKEVEEVVALYEALRTTVDPKHLIMAHHNLDSIDINELYVKWSCMMQPVLVCSDVIVQEMSIQGATQLIHFSLTSVSKREFAYRCSTMIDRLPSMFECEEDKGSKIQSQMHIFIADNDSEPLPTLVRFLKRVGVTVDPDLQKRANIAEVQKDLKKDWVPLCTNTKAFGDCWNKSNCPFRHVISSADKPRNIPTSGNVKVTVLHVHDACNYSARVYEHTNANGQMEVVPNLVTSITRKMHSYFKDDAHRILKEKPKAYDLCAAERVRGVYHRVEVLAIFKTDRHDNPTEILVRYIDDGCRELIKAERLFELPPELIEIPPQCVDIFVCRLAPCDLDWSWGPVTIDKVAEILRETVQKDRFLIGKIKLSLRHTLWLDPLECYEHLVTLKTNTIIFSLRRKLLEAQLAVESPQHLELLSQACVRAGIEVPQYAPSNTSLHTEKSEKFDVCWAHLPADEFTLVYFVVGDHPGRFYVRQEKFEDLVHKMDKKLTKLAKERDSNSRTLFAGDYCIGRFPEDKRWYRAHVENSQNDTLDLFFVDHGDRATVSRSEAVPLPKDLITQLPFQAIECCFAGVSPDQGDRWSEKSIDALYGITAKAGTVDAVKLLYAKVLDKIKPADCTGGYKYHVALIEVTPHGQALLNNSLVAWGLASQSEEQKLLLQGLDFSHLTSPLERNCSSESEDDEMEEDEEKSFKSLNETEVIFEDTFDCEQSECSNIQRSEVNSSSLAYSLESTASSTEARLENTFASFDFSAITEDEIKEFFVKSMEDYNTTSKAATSNAPSTMVVKDQGKLEEDSSSRNSATLDESEKEEDSTCNQENPMTSSQKCNHSCSLSVENEECDSNSALEDDCIMPHLVRITRTPLVYWRQDAYFVWLMVDLPGVDNYYLRWDEDNVHFWTVVKDNVYSFDLHLFGPIVPTSLTHSGGLFVRIKMQKVLIGMDWLRLVVSSEKLLWVKRHYDAENSSDMEELRLTEQLRIIKEMEKKKEDRIEKGGLLPADETTYEADDSDSDSSSSDLFLADEQYDPYDPLN</sequence>
<dbReference type="GO" id="GO:0005737">
    <property type="term" value="C:cytoplasm"/>
    <property type="evidence" value="ECO:0007669"/>
    <property type="project" value="UniProtKB-ARBA"/>
</dbReference>
<feature type="compositionally biased region" description="Basic and acidic residues" evidence="14">
    <location>
        <begin position="713"/>
        <end position="729"/>
    </location>
</feature>
<dbReference type="PROSITE" id="PS50103">
    <property type="entry name" value="ZF_C3H1"/>
    <property type="match status" value="1"/>
</dbReference>
<feature type="compositionally biased region" description="Polar residues" evidence="14">
    <location>
        <begin position="1007"/>
        <end position="1033"/>
    </location>
</feature>
<dbReference type="EC" id="3.6.4.13" evidence="1"/>
<dbReference type="SMART" id="SM00487">
    <property type="entry name" value="DEXDc"/>
    <property type="match status" value="1"/>
</dbReference>
<feature type="domain" description="Helicase ATP-binding" evidence="17">
    <location>
        <begin position="2499"/>
        <end position="2660"/>
    </location>
</feature>
<feature type="region of interest" description="Disordered" evidence="14">
    <location>
        <begin position="2002"/>
        <end position="2036"/>
    </location>
</feature>
<dbReference type="Pfam" id="PF00270">
    <property type="entry name" value="DEAD"/>
    <property type="match status" value="1"/>
</dbReference>
<evidence type="ECO:0000259" key="18">
    <source>
        <dbReference type="PROSITE" id="PS51203"/>
    </source>
</evidence>
<feature type="compositionally biased region" description="Polar residues" evidence="14">
    <location>
        <begin position="2397"/>
        <end position="2412"/>
    </location>
</feature>
<dbReference type="InterPro" id="IPR008978">
    <property type="entry name" value="HSP20-like_chaperone"/>
</dbReference>
<feature type="region of interest" description="Disordered" evidence="14">
    <location>
        <begin position="3502"/>
        <end position="3557"/>
    </location>
</feature>
<comment type="caution">
    <text evidence="19">The sequence shown here is derived from an EMBL/GenBank/DDBJ whole genome shotgun (WGS) entry which is preliminary data.</text>
</comment>
<evidence type="ECO:0000256" key="6">
    <source>
        <dbReference type="ARBA" id="ARBA00022801"/>
    </source>
</evidence>
<evidence type="ECO:0000256" key="12">
    <source>
        <dbReference type="ARBA" id="ARBA00047984"/>
    </source>
</evidence>
<evidence type="ECO:0000256" key="11">
    <source>
        <dbReference type="ARBA" id="ARBA00023254"/>
    </source>
</evidence>
<feature type="region of interest" description="Disordered" evidence="14">
    <location>
        <begin position="1005"/>
        <end position="1033"/>
    </location>
</feature>
<evidence type="ECO:0000259" key="15">
    <source>
        <dbReference type="PROSITE" id="PS50103"/>
    </source>
</evidence>
<dbReference type="PROSITE" id="PS51192">
    <property type="entry name" value="HELICASE_ATP_BIND_1"/>
    <property type="match status" value="1"/>
</dbReference>
<evidence type="ECO:0000256" key="5">
    <source>
        <dbReference type="ARBA" id="ARBA00022782"/>
    </source>
</evidence>
<evidence type="ECO:0000256" key="8">
    <source>
        <dbReference type="ARBA" id="ARBA00022840"/>
    </source>
</evidence>
<feature type="region of interest" description="Disordered" evidence="14">
    <location>
        <begin position="3714"/>
        <end position="3760"/>
    </location>
</feature>
<dbReference type="Pfam" id="PF00567">
    <property type="entry name" value="TUDOR"/>
    <property type="match status" value="3"/>
</dbReference>
<dbReference type="GO" id="GO:0008270">
    <property type="term" value="F:zinc ion binding"/>
    <property type="evidence" value="ECO:0007669"/>
    <property type="project" value="UniProtKB-KW"/>
</dbReference>
<feature type="domain" description="Tudor" evidence="16">
    <location>
        <begin position="3232"/>
        <end position="3290"/>
    </location>
</feature>
<evidence type="ECO:0000256" key="14">
    <source>
        <dbReference type="SAM" id="MobiDB-lite"/>
    </source>
</evidence>
<keyword evidence="13" id="KW-0863">Zinc-finger</keyword>
<evidence type="ECO:0000256" key="4">
    <source>
        <dbReference type="ARBA" id="ARBA00022741"/>
    </source>
</evidence>
<dbReference type="Gene3D" id="2.40.50.90">
    <property type="match status" value="1"/>
</dbReference>
<dbReference type="GO" id="GO:0003724">
    <property type="term" value="F:RNA helicase activity"/>
    <property type="evidence" value="ECO:0007669"/>
    <property type="project" value="UniProtKB-EC"/>
</dbReference>
<feature type="domain" description="Tudor" evidence="16">
    <location>
        <begin position="2984"/>
        <end position="3048"/>
    </location>
</feature>
<feature type="region of interest" description="Disordered" evidence="14">
    <location>
        <begin position="1640"/>
        <end position="1741"/>
    </location>
</feature>
<evidence type="ECO:0000256" key="13">
    <source>
        <dbReference type="PROSITE-ProRule" id="PRU00723"/>
    </source>
</evidence>
<evidence type="ECO:0000256" key="9">
    <source>
        <dbReference type="ARBA" id="ARBA00022871"/>
    </source>
</evidence>
<comment type="catalytic activity">
    <reaction evidence="12">
        <text>ATP + H2O = ADP + phosphate + H(+)</text>
        <dbReference type="Rhea" id="RHEA:13065"/>
        <dbReference type="ChEBI" id="CHEBI:15377"/>
        <dbReference type="ChEBI" id="CHEBI:15378"/>
        <dbReference type="ChEBI" id="CHEBI:30616"/>
        <dbReference type="ChEBI" id="CHEBI:43474"/>
        <dbReference type="ChEBI" id="CHEBI:456216"/>
        <dbReference type="EC" id="3.6.4.13"/>
    </reaction>
</comment>